<feature type="region of interest" description="Disordered" evidence="1">
    <location>
        <begin position="99"/>
        <end position="129"/>
    </location>
</feature>
<comment type="caution">
    <text evidence="3">The sequence shown here is derived from an EMBL/GenBank/DDBJ whole genome shotgun (WGS) entry which is preliminary data.</text>
</comment>
<organism evidence="3 4">
    <name type="scientific">Acorus gramineus</name>
    <name type="common">Dwarf sweet flag</name>
    <dbReference type="NCBI Taxonomy" id="55184"/>
    <lineage>
        <taxon>Eukaryota</taxon>
        <taxon>Viridiplantae</taxon>
        <taxon>Streptophyta</taxon>
        <taxon>Embryophyta</taxon>
        <taxon>Tracheophyta</taxon>
        <taxon>Spermatophyta</taxon>
        <taxon>Magnoliopsida</taxon>
        <taxon>Liliopsida</taxon>
        <taxon>Acoraceae</taxon>
        <taxon>Acorus</taxon>
    </lineage>
</organism>
<feature type="domain" description="DNA/RNA-binding protein Alba-like" evidence="2">
    <location>
        <begin position="29"/>
        <end position="72"/>
    </location>
</feature>
<dbReference type="PANTHER" id="PTHR31947">
    <property type="entry name" value="DNA/RNA-BINDING PROTEIN ALBA 3"/>
    <property type="match status" value="1"/>
</dbReference>
<dbReference type="AlphaFoldDB" id="A0AAV9AIG6"/>
<dbReference type="InterPro" id="IPR014560">
    <property type="entry name" value="UCP030333_Alba"/>
</dbReference>
<gene>
    <name evidence="3" type="ORF">QJS04_geneDACA009546</name>
</gene>
<evidence type="ECO:0000256" key="1">
    <source>
        <dbReference type="SAM" id="MobiDB-lite"/>
    </source>
</evidence>
<dbReference type="GO" id="GO:0005634">
    <property type="term" value="C:nucleus"/>
    <property type="evidence" value="ECO:0007669"/>
    <property type="project" value="TreeGrafter"/>
</dbReference>
<proteinExistence type="predicted"/>
<accession>A0AAV9AIG6</accession>
<dbReference type="InterPro" id="IPR036882">
    <property type="entry name" value="Alba-like_dom_sf"/>
</dbReference>
<dbReference type="PANTHER" id="PTHR31947:SF36">
    <property type="entry name" value="DNA_RNA-BINDING PROTEIN ALBA-LIKE DOMAIN-CONTAINING PROTEIN"/>
    <property type="match status" value="1"/>
</dbReference>
<evidence type="ECO:0000313" key="4">
    <source>
        <dbReference type="Proteomes" id="UP001179952"/>
    </source>
</evidence>
<dbReference type="EMBL" id="JAUJYN010000009">
    <property type="protein sequence ID" value="KAK1263928.1"/>
    <property type="molecule type" value="Genomic_DNA"/>
</dbReference>
<dbReference type="GO" id="GO:0003723">
    <property type="term" value="F:RNA binding"/>
    <property type="evidence" value="ECO:0007669"/>
    <property type="project" value="TreeGrafter"/>
</dbReference>
<sequence length="129" mass="13927">MEGVTVSEQPPPPPLQVMKGGADGAVKKTNQIQKYMQQHDEIELSALGMAISTVVTVSEILKKSGLATEKKILTSTVDMKDERKGRLISKSKIEILLGRTQSSKEQTTTNVEQQSEVTKGEAGTGEGKE</sequence>
<reference evidence="3" key="2">
    <citation type="submission" date="2023-06" db="EMBL/GenBank/DDBJ databases">
        <authorList>
            <person name="Ma L."/>
            <person name="Liu K.-W."/>
            <person name="Li Z."/>
            <person name="Hsiao Y.-Y."/>
            <person name="Qi Y."/>
            <person name="Fu T."/>
            <person name="Tang G."/>
            <person name="Zhang D."/>
            <person name="Sun W.-H."/>
            <person name="Liu D.-K."/>
            <person name="Li Y."/>
            <person name="Chen G.-Z."/>
            <person name="Liu X.-D."/>
            <person name="Liao X.-Y."/>
            <person name="Jiang Y.-T."/>
            <person name="Yu X."/>
            <person name="Hao Y."/>
            <person name="Huang J."/>
            <person name="Zhao X.-W."/>
            <person name="Ke S."/>
            <person name="Chen Y.-Y."/>
            <person name="Wu W.-L."/>
            <person name="Hsu J.-L."/>
            <person name="Lin Y.-F."/>
            <person name="Huang M.-D."/>
            <person name="Li C.-Y."/>
            <person name="Huang L."/>
            <person name="Wang Z.-W."/>
            <person name="Zhao X."/>
            <person name="Zhong W.-Y."/>
            <person name="Peng D.-H."/>
            <person name="Ahmad S."/>
            <person name="Lan S."/>
            <person name="Zhang J.-S."/>
            <person name="Tsai W.-C."/>
            <person name="Van De Peer Y."/>
            <person name="Liu Z.-J."/>
        </authorList>
    </citation>
    <scope>NUCLEOTIDE SEQUENCE</scope>
    <source>
        <strain evidence="3">SCP</strain>
        <tissue evidence="3">Leaves</tissue>
    </source>
</reference>
<dbReference type="Proteomes" id="UP001179952">
    <property type="component" value="Unassembled WGS sequence"/>
</dbReference>
<dbReference type="InterPro" id="IPR002775">
    <property type="entry name" value="DNA/RNA-bd_Alba-like"/>
</dbReference>
<evidence type="ECO:0000259" key="2">
    <source>
        <dbReference type="Pfam" id="PF01918"/>
    </source>
</evidence>
<keyword evidence="4" id="KW-1185">Reference proteome</keyword>
<name>A0AAV9AIG6_ACOGR</name>
<reference evidence="3" key="1">
    <citation type="journal article" date="2023" name="Nat. Commun.">
        <title>Diploid and tetraploid genomes of Acorus and the evolution of monocots.</title>
        <authorList>
            <person name="Ma L."/>
            <person name="Liu K.W."/>
            <person name="Li Z."/>
            <person name="Hsiao Y.Y."/>
            <person name="Qi Y."/>
            <person name="Fu T."/>
            <person name="Tang G.D."/>
            <person name="Zhang D."/>
            <person name="Sun W.H."/>
            <person name="Liu D.K."/>
            <person name="Li Y."/>
            <person name="Chen G.Z."/>
            <person name="Liu X.D."/>
            <person name="Liao X.Y."/>
            <person name="Jiang Y.T."/>
            <person name="Yu X."/>
            <person name="Hao Y."/>
            <person name="Huang J."/>
            <person name="Zhao X.W."/>
            <person name="Ke S."/>
            <person name="Chen Y.Y."/>
            <person name="Wu W.L."/>
            <person name="Hsu J.L."/>
            <person name="Lin Y.F."/>
            <person name="Huang M.D."/>
            <person name="Li C.Y."/>
            <person name="Huang L."/>
            <person name="Wang Z.W."/>
            <person name="Zhao X."/>
            <person name="Zhong W.Y."/>
            <person name="Peng D.H."/>
            <person name="Ahmad S."/>
            <person name="Lan S."/>
            <person name="Zhang J.S."/>
            <person name="Tsai W.C."/>
            <person name="Van de Peer Y."/>
            <person name="Liu Z.J."/>
        </authorList>
    </citation>
    <scope>NUCLEOTIDE SEQUENCE</scope>
    <source>
        <strain evidence="3">SCP</strain>
    </source>
</reference>
<dbReference type="Gene3D" id="3.30.110.20">
    <property type="entry name" value="Alba-like domain"/>
    <property type="match status" value="1"/>
</dbReference>
<protein>
    <recommendedName>
        <fullName evidence="2">DNA/RNA-binding protein Alba-like domain-containing protein</fullName>
    </recommendedName>
</protein>
<evidence type="ECO:0000313" key="3">
    <source>
        <dbReference type="EMBL" id="KAK1263928.1"/>
    </source>
</evidence>
<dbReference type="SUPFAM" id="SSF82704">
    <property type="entry name" value="AlbA-like"/>
    <property type="match status" value="1"/>
</dbReference>
<feature type="compositionally biased region" description="Polar residues" evidence="1">
    <location>
        <begin position="99"/>
        <end position="115"/>
    </location>
</feature>
<dbReference type="Pfam" id="PF01918">
    <property type="entry name" value="Alba"/>
    <property type="match status" value="1"/>
</dbReference>